<reference evidence="9" key="1">
    <citation type="submission" date="2017-04" db="EMBL/GenBank/DDBJ databases">
        <authorList>
            <person name="Varghese N."/>
            <person name="Submissions S."/>
        </authorList>
    </citation>
    <scope>NUCLEOTIDE SEQUENCE [LARGE SCALE GENOMIC DNA]</scope>
    <source>
        <strain evidence="9">VKM Ac-2510</strain>
    </source>
</reference>
<evidence type="ECO:0000313" key="8">
    <source>
        <dbReference type="EMBL" id="SMG08846.1"/>
    </source>
</evidence>
<dbReference type="InterPro" id="IPR012349">
    <property type="entry name" value="Split_barrel_FMN-bd"/>
</dbReference>
<evidence type="ECO:0000256" key="2">
    <source>
        <dbReference type="ARBA" id="ARBA00007301"/>
    </source>
</evidence>
<dbReference type="InterPro" id="IPR019576">
    <property type="entry name" value="Pyridoxamine_oxidase_dimer_C"/>
</dbReference>
<dbReference type="InterPro" id="IPR000659">
    <property type="entry name" value="Pyridox_Oxase"/>
</dbReference>
<keyword evidence="5" id="KW-0560">Oxidoreductase</keyword>
<gene>
    <name evidence="8" type="ORF">SAMN06296010_0147</name>
</gene>
<dbReference type="Pfam" id="PF10590">
    <property type="entry name" value="PNP_phzG_C"/>
    <property type="match status" value="1"/>
</dbReference>
<dbReference type="GO" id="GO:0010181">
    <property type="term" value="F:FMN binding"/>
    <property type="evidence" value="ECO:0007669"/>
    <property type="project" value="InterPro"/>
</dbReference>
<evidence type="ECO:0000259" key="6">
    <source>
        <dbReference type="Pfam" id="PF01243"/>
    </source>
</evidence>
<keyword evidence="9" id="KW-1185">Reference proteome</keyword>
<evidence type="ECO:0000256" key="1">
    <source>
        <dbReference type="ARBA" id="ARBA00001917"/>
    </source>
</evidence>
<dbReference type="GO" id="GO:0008615">
    <property type="term" value="P:pyridoxine biosynthetic process"/>
    <property type="evidence" value="ECO:0007669"/>
    <property type="project" value="InterPro"/>
</dbReference>
<dbReference type="EMBL" id="FXAY01000001">
    <property type="protein sequence ID" value="SMG08846.1"/>
    <property type="molecule type" value="Genomic_DNA"/>
</dbReference>
<name>A0A1X7I527_9MICO</name>
<dbReference type="OrthoDB" id="9780392at2"/>
<evidence type="ECO:0000256" key="3">
    <source>
        <dbReference type="ARBA" id="ARBA00022630"/>
    </source>
</evidence>
<dbReference type="STRING" id="150121.SAMN06296010_0147"/>
<evidence type="ECO:0000313" key="9">
    <source>
        <dbReference type="Proteomes" id="UP000193244"/>
    </source>
</evidence>
<dbReference type="Pfam" id="PF01243">
    <property type="entry name" value="PNPOx_N"/>
    <property type="match status" value="1"/>
</dbReference>
<evidence type="ECO:0000256" key="5">
    <source>
        <dbReference type="ARBA" id="ARBA00023002"/>
    </source>
</evidence>
<comment type="similarity">
    <text evidence="2">Belongs to the pyridoxamine 5'-phosphate oxidase family.</text>
</comment>
<dbReference type="AlphaFoldDB" id="A0A1X7I527"/>
<evidence type="ECO:0000256" key="4">
    <source>
        <dbReference type="ARBA" id="ARBA00022643"/>
    </source>
</evidence>
<dbReference type="Gene3D" id="2.30.110.10">
    <property type="entry name" value="Electron Transport, Fmn-binding Protein, Chain A"/>
    <property type="match status" value="1"/>
</dbReference>
<dbReference type="InterPro" id="IPR011576">
    <property type="entry name" value="Pyridox_Oxase_N"/>
</dbReference>
<dbReference type="SUPFAM" id="SSF50475">
    <property type="entry name" value="FMN-binding split barrel"/>
    <property type="match status" value="1"/>
</dbReference>
<feature type="domain" description="Pyridoxine 5'-phosphate oxidase dimerisation C-terminal" evidence="7">
    <location>
        <begin position="158"/>
        <end position="197"/>
    </location>
</feature>
<keyword evidence="3" id="KW-0285">Flavoprotein</keyword>
<keyword evidence="4" id="KW-0288">FMN</keyword>
<dbReference type="Proteomes" id="UP000193244">
    <property type="component" value="Unassembled WGS sequence"/>
</dbReference>
<protein>
    <submittedName>
        <fullName evidence="8">Pyridoxamine 5'-phosphate oxidase</fullName>
    </submittedName>
</protein>
<organism evidence="8 9">
    <name type="scientific">Agreia pratensis</name>
    <dbReference type="NCBI Taxonomy" id="150121"/>
    <lineage>
        <taxon>Bacteria</taxon>
        <taxon>Bacillati</taxon>
        <taxon>Actinomycetota</taxon>
        <taxon>Actinomycetes</taxon>
        <taxon>Micrococcales</taxon>
        <taxon>Microbacteriaceae</taxon>
        <taxon>Agreia</taxon>
    </lineage>
</organism>
<proteinExistence type="inferred from homology"/>
<dbReference type="RefSeq" id="WP_085482007.1">
    <property type="nucleotide sequence ID" value="NZ_FXAY01000001.1"/>
</dbReference>
<feature type="domain" description="Pyridoxamine 5'-phosphate oxidase N-terminal" evidence="6">
    <location>
        <begin position="30"/>
        <end position="128"/>
    </location>
</feature>
<dbReference type="PANTHER" id="PTHR10851:SF0">
    <property type="entry name" value="PYRIDOXINE-5'-PHOSPHATE OXIDASE"/>
    <property type="match status" value="1"/>
</dbReference>
<dbReference type="PANTHER" id="PTHR10851">
    <property type="entry name" value="PYRIDOXINE-5-PHOSPHATE OXIDASE"/>
    <property type="match status" value="1"/>
</dbReference>
<dbReference type="GO" id="GO:0004733">
    <property type="term" value="F:pyridoxamine phosphate oxidase activity"/>
    <property type="evidence" value="ECO:0007669"/>
    <property type="project" value="InterPro"/>
</dbReference>
<sequence>MSVPRSAALIPDEAFAVLTGWLPANDDHARPLISLATVDADGRPDARSVLLSEFDRSGFFVHTDSRSRKVADIEAHPEVAFSIAWPADLRQLTVQGVARRASPDEEASAYARRSRYLQLLAWLNTPEFALFPTGEQEDKWAAFEAAHPDGTLAAPDTWLGFVIEPTRLTFWEGNPRAASRRTEYRRATDATWSRAILPG</sequence>
<evidence type="ECO:0000259" key="7">
    <source>
        <dbReference type="Pfam" id="PF10590"/>
    </source>
</evidence>
<accession>A0A1X7I527</accession>
<comment type="cofactor">
    <cofactor evidence="1">
        <name>FMN</name>
        <dbReference type="ChEBI" id="CHEBI:58210"/>
    </cofactor>
</comment>